<proteinExistence type="predicted"/>
<evidence type="ECO:0000313" key="2">
    <source>
        <dbReference type="EMBL" id="GBM58843.1"/>
    </source>
</evidence>
<name>A0A4Y2GZF5_ARAVE</name>
<evidence type="ECO:0000313" key="3">
    <source>
        <dbReference type="Proteomes" id="UP000499080"/>
    </source>
</evidence>
<accession>A0A4Y2GZF5</accession>
<dbReference type="Proteomes" id="UP000499080">
    <property type="component" value="Unassembled WGS sequence"/>
</dbReference>
<comment type="caution">
    <text evidence="2">The sequence shown here is derived from an EMBL/GenBank/DDBJ whole genome shotgun (WGS) entry which is preliminary data.</text>
</comment>
<keyword evidence="3" id="KW-1185">Reference proteome</keyword>
<evidence type="ECO:0000256" key="1">
    <source>
        <dbReference type="SAM" id="MobiDB-lite"/>
    </source>
</evidence>
<protein>
    <submittedName>
        <fullName evidence="2">Uncharacterized protein</fullName>
    </submittedName>
</protein>
<reference evidence="2 3" key="1">
    <citation type="journal article" date="2019" name="Sci. Rep.">
        <title>Orb-weaving spider Araneus ventricosus genome elucidates the spidroin gene catalogue.</title>
        <authorList>
            <person name="Kono N."/>
            <person name="Nakamura H."/>
            <person name="Ohtoshi R."/>
            <person name="Moran D.A.P."/>
            <person name="Shinohara A."/>
            <person name="Yoshida Y."/>
            <person name="Fujiwara M."/>
            <person name="Mori M."/>
            <person name="Tomita M."/>
            <person name="Arakawa K."/>
        </authorList>
    </citation>
    <scope>NUCLEOTIDE SEQUENCE [LARGE SCALE GENOMIC DNA]</scope>
</reference>
<feature type="region of interest" description="Disordered" evidence="1">
    <location>
        <begin position="107"/>
        <end position="130"/>
    </location>
</feature>
<gene>
    <name evidence="2" type="ORF">AVEN_206022_1</name>
</gene>
<dbReference type="EMBL" id="BGPR01001650">
    <property type="protein sequence ID" value="GBM58843.1"/>
    <property type="molecule type" value="Genomic_DNA"/>
</dbReference>
<sequence>MWAWRRLNLNSWAKRPHLGAVRKFEEGMQALVPSSSFDHCHEEQRFGFLQGFPCDGTLCQEHYKYSAVGFEGDVFGVRTPSRNHLEFRLQCELESWDSFQPRCSANTGSKRPSRLSSDCGSSNQHNGDGSPRVYISSPLSSLFPPFLNTLPSEARGMVDELSLGESSSSLTNHPTAAVCLPPWC</sequence>
<dbReference type="AlphaFoldDB" id="A0A4Y2GZF5"/>
<organism evidence="2 3">
    <name type="scientific">Araneus ventricosus</name>
    <name type="common">Orbweaver spider</name>
    <name type="synonym">Epeira ventricosa</name>
    <dbReference type="NCBI Taxonomy" id="182803"/>
    <lineage>
        <taxon>Eukaryota</taxon>
        <taxon>Metazoa</taxon>
        <taxon>Ecdysozoa</taxon>
        <taxon>Arthropoda</taxon>
        <taxon>Chelicerata</taxon>
        <taxon>Arachnida</taxon>
        <taxon>Araneae</taxon>
        <taxon>Araneomorphae</taxon>
        <taxon>Entelegynae</taxon>
        <taxon>Araneoidea</taxon>
        <taxon>Araneidae</taxon>
        <taxon>Araneus</taxon>
    </lineage>
</organism>
<feature type="compositionally biased region" description="Polar residues" evidence="1">
    <location>
        <begin position="107"/>
        <end position="127"/>
    </location>
</feature>